<feature type="transmembrane region" description="Helical" evidence="13">
    <location>
        <begin position="181"/>
        <end position="204"/>
    </location>
</feature>
<dbReference type="GO" id="GO:0016020">
    <property type="term" value="C:membrane"/>
    <property type="evidence" value="ECO:0007669"/>
    <property type="project" value="UniProtKB-SubCell"/>
</dbReference>
<comment type="caution">
    <text evidence="14">The sequence shown here is derived from an EMBL/GenBank/DDBJ whole genome shotgun (WGS) entry which is preliminary data.</text>
</comment>
<dbReference type="STRING" id="371731.Rsw2DRAFT_0006"/>
<feature type="transmembrane region" description="Helical" evidence="13">
    <location>
        <begin position="224"/>
        <end position="246"/>
    </location>
</feature>
<dbReference type="PANTHER" id="PTHR23289:SF2">
    <property type="entry name" value="CYTOCHROME C OXIDASE ASSEMBLY PROTEIN COX15 HOMOLOG"/>
    <property type="match status" value="1"/>
</dbReference>
<keyword evidence="15" id="KW-1185">Reference proteome</keyword>
<dbReference type="InterPro" id="IPR003780">
    <property type="entry name" value="COX15/CtaA_fam"/>
</dbReference>
<keyword evidence="8" id="KW-0350">Heme biosynthesis</keyword>
<evidence type="ECO:0000256" key="1">
    <source>
        <dbReference type="ARBA" id="ARBA00001970"/>
    </source>
</evidence>
<dbReference type="RefSeq" id="WP_008026772.1">
    <property type="nucleotide sequence ID" value="NZ_ACYY01000001.1"/>
</dbReference>
<evidence type="ECO:0000256" key="12">
    <source>
        <dbReference type="SAM" id="MobiDB-lite"/>
    </source>
</evidence>
<organism evidence="14 15">
    <name type="scientific">Rhodobacter ferrooxidans</name>
    <dbReference type="NCBI Taxonomy" id="371731"/>
    <lineage>
        <taxon>Bacteria</taxon>
        <taxon>Pseudomonadati</taxon>
        <taxon>Pseudomonadota</taxon>
        <taxon>Alphaproteobacteria</taxon>
        <taxon>Rhodobacterales</taxon>
        <taxon>Rhodobacter group</taxon>
        <taxon>Rhodobacter</taxon>
    </lineage>
</organism>
<evidence type="ECO:0000256" key="6">
    <source>
        <dbReference type="ARBA" id="ARBA00023002"/>
    </source>
</evidence>
<dbReference type="EMBL" id="ACYY01000001">
    <property type="protein sequence ID" value="EEW26771.1"/>
    <property type="molecule type" value="Genomic_DNA"/>
</dbReference>
<feature type="transmembrane region" description="Helical" evidence="13">
    <location>
        <begin position="38"/>
        <end position="60"/>
    </location>
</feature>
<evidence type="ECO:0000256" key="4">
    <source>
        <dbReference type="ARBA" id="ARBA00022723"/>
    </source>
</evidence>
<evidence type="ECO:0000313" key="15">
    <source>
        <dbReference type="Proteomes" id="UP000010121"/>
    </source>
</evidence>
<dbReference type="AlphaFoldDB" id="C8RW28"/>
<evidence type="ECO:0000256" key="2">
    <source>
        <dbReference type="ARBA" id="ARBA00004141"/>
    </source>
</evidence>
<keyword evidence="3 13" id="KW-0812">Transmembrane</keyword>
<evidence type="ECO:0000313" key="14">
    <source>
        <dbReference type="EMBL" id="EEW26771.1"/>
    </source>
</evidence>
<evidence type="ECO:0000256" key="5">
    <source>
        <dbReference type="ARBA" id="ARBA00022989"/>
    </source>
</evidence>
<keyword evidence="7" id="KW-0408">Iron</keyword>
<comment type="subcellular location">
    <subcellularLocation>
        <location evidence="2">Membrane</location>
        <topology evidence="2">Multi-pass membrane protein</topology>
    </subcellularLocation>
</comment>
<gene>
    <name evidence="14" type="ORF">Rsw2DRAFT_0006</name>
</gene>
<feature type="transmembrane region" description="Helical" evidence="13">
    <location>
        <begin position="151"/>
        <end position="169"/>
    </location>
</feature>
<evidence type="ECO:0000256" key="8">
    <source>
        <dbReference type="ARBA" id="ARBA00023133"/>
    </source>
</evidence>
<evidence type="ECO:0000256" key="7">
    <source>
        <dbReference type="ARBA" id="ARBA00023004"/>
    </source>
</evidence>
<comment type="pathway">
    <text evidence="10">Porphyrin-containing compound metabolism; heme A biosynthesis; heme A from heme O: step 1/1.</text>
</comment>
<protein>
    <submittedName>
        <fullName evidence="14">Cytochrome oxidase assembly</fullName>
    </submittedName>
</protein>
<dbReference type="GO" id="GO:0120547">
    <property type="term" value="F:heme A synthase activity"/>
    <property type="evidence" value="ECO:0007669"/>
    <property type="project" value="UniProtKB-EC"/>
</dbReference>
<feature type="region of interest" description="Disordered" evidence="12">
    <location>
        <begin position="1"/>
        <end position="25"/>
    </location>
</feature>
<evidence type="ECO:0000256" key="9">
    <source>
        <dbReference type="ARBA" id="ARBA00023136"/>
    </source>
</evidence>
<feature type="transmembrane region" description="Helical" evidence="13">
    <location>
        <begin position="290"/>
        <end position="308"/>
    </location>
</feature>
<evidence type="ECO:0000256" key="10">
    <source>
        <dbReference type="ARBA" id="ARBA00044501"/>
    </source>
</evidence>
<keyword evidence="6" id="KW-0560">Oxidoreductase</keyword>
<dbReference type="eggNOG" id="COG1612">
    <property type="taxonomic scope" value="Bacteria"/>
</dbReference>
<dbReference type="GO" id="GO:0016653">
    <property type="term" value="F:oxidoreductase activity, acting on NAD(P)H, heme protein as acceptor"/>
    <property type="evidence" value="ECO:0007669"/>
    <property type="project" value="TreeGrafter"/>
</dbReference>
<dbReference type="OrthoDB" id="9793156at2"/>
<evidence type="ECO:0000256" key="3">
    <source>
        <dbReference type="ARBA" id="ARBA00022692"/>
    </source>
</evidence>
<dbReference type="Pfam" id="PF02628">
    <property type="entry name" value="COX15-CtaA"/>
    <property type="match status" value="1"/>
</dbReference>
<feature type="transmembrane region" description="Helical" evidence="13">
    <location>
        <begin position="346"/>
        <end position="364"/>
    </location>
</feature>
<sequence>MAGKRSIFEEVGQGSSPAPVQTGGIDRGTGGGRLATRLWVLLLLALVAALVVQGGLMRLFDTGLMIPGGWPLTGFLPPLTEADWAAAFARYQMTPEYLLQNKAMKLDVFKSAYLWPWSHVLLSRLSLLVWLLGFAGLGLAKRIPAGWSGRLLALGVLIGGQGLVGWWLVDSGQAEGVVDSSALRLAVHLGLAFLAMGLAGWFVLLLGRPEKDLLAARRNREGKLYGMTSGLMHFAFVQVVLGALVAGNNAGAAFPTWPLMNGSFFPADAFYAPGRPAWAAFVENPGMVQFVHRMVAYLLVAYGIVVWLKGRKSAHLATRRAYYAVGLMLLAQVGLGIAAVLTAGQLHAAVSHQVGAVLLWVLILRARHLAQYPIAGSIRKGTQ</sequence>
<feature type="transmembrane region" description="Helical" evidence="13">
    <location>
        <begin position="320"/>
        <end position="340"/>
    </location>
</feature>
<keyword evidence="4" id="KW-0479">Metal-binding</keyword>
<dbReference type="PANTHER" id="PTHR23289">
    <property type="entry name" value="CYTOCHROME C OXIDASE ASSEMBLY PROTEIN COX15"/>
    <property type="match status" value="1"/>
</dbReference>
<comment type="catalytic activity">
    <reaction evidence="11">
        <text>Fe(II)-heme o + 2 A + H2O = Fe(II)-heme a + 2 AH2</text>
        <dbReference type="Rhea" id="RHEA:63388"/>
        <dbReference type="ChEBI" id="CHEBI:13193"/>
        <dbReference type="ChEBI" id="CHEBI:15377"/>
        <dbReference type="ChEBI" id="CHEBI:17499"/>
        <dbReference type="ChEBI" id="CHEBI:60530"/>
        <dbReference type="ChEBI" id="CHEBI:61715"/>
        <dbReference type="EC" id="1.17.99.9"/>
    </reaction>
    <physiologicalReaction direction="left-to-right" evidence="11">
        <dbReference type="Rhea" id="RHEA:63389"/>
    </physiologicalReaction>
</comment>
<reference evidence="14 15" key="1">
    <citation type="submission" date="2009-08" db="EMBL/GenBank/DDBJ databases">
        <title>The draft genome of Rhodobacter sp. SW2.</title>
        <authorList>
            <consortium name="US DOE Joint Genome Institute (JGI-PGF)"/>
            <person name="Lucas S."/>
            <person name="Copeland A."/>
            <person name="Lapidus A."/>
            <person name="Glavina del Rio T."/>
            <person name="Tice H."/>
            <person name="Bruce D."/>
            <person name="Goodwin L."/>
            <person name="Pitluck S."/>
            <person name="Larimer F."/>
            <person name="Land M.L."/>
            <person name="Hauser L."/>
            <person name="Emerson D."/>
        </authorList>
    </citation>
    <scope>NUCLEOTIDE SEQUENCE [LARGE SCALE GENOMIC DNA]</scope>
    <source>
        <strain evidence="14 15">SW2</strain>
    </source>
</reference>
<proteinExistence type="predicted"/>
<evidence type="ECO:0000256" key="13">
    <source>
        <dbReference type="SAM" id="Phobius"/>
    </source>
</evidence>
<accession>C8RW28</accession>
<dbReference type="InterPro" id="IPR023754">
    <property type="entry name" value="HemeA_Synthase_type2"/>
</dbReference>
<evidence type="ECO:0000256" key="11">
    <source>
        <dbReference type="ARBA" id="ARBA00048044"/>
    </source>
</evidence>
<feature type="transmembrane region" description="Helical" evidence="13">
    <location>
        <begin position="114"/>
        <end position="139"/>
    </location>
</feature>
<comment type="cofactor">
    <cofactor evidence="1">
        <name>heme b</name>
        <dbReference type="ChEBI" id="CHEBI:60344"/>
    </cofactor>
</comment>
<keyword evidence="9 13" id="KW-0472">Membrane</keyword>
<dbReference type="GO" id="GO:0006784">
    <property type="term" value="P:heme A biosynthetic process"/>
    <property type="evidence" value="ECO:0007669"/>
    <property type="project" value="InterPro"/>
</dbReference>
<dbReference type="GO" id="GO:0046872">
    <property type="term" value="F:metal ion binding"/>
    <property type="evidence" value="ECO:0007669"/>
    <property type="project" value="UniProtKB-KW"/>
</dbReference>
<keyword evidence="5 13" id="KW-1133">Transmembrane helix</keyword>
<dbReference type="Proteomes" id="UP000010121">
    <property type="component" value="Unassembled WGS sequence"/>
</dbReference>
<name>C8RW28_9RHOB</name>